<dbReference type="EMBL" id="JAIWYP010000001">
    <property type="protein sequence ID" value="KAH3893633.1"/>
    <property type="molecule type" value="Genomic_DNA"/>
</dbReference>
<dbReference type="AlphaFoldDB" id="A0A9D4NFH5"/>
<reference evidence="1" key="1">
    <citation type="journal article" date="2019" name="bioRxiv">
        <title>The Genome of the Zebra Mussel, Dreissena polymorpha: A Resource for Invasive Species Research.</title>
        <authorList>
            <person name="McCartney M.A."/>
            <person name="Auch B."/>
            <person name="Kono T."/>
            <person name="Mallez S."/>
            <person name="Zhang Y."/>
            <person name="Obille A."/>
            <person name="Becker A."/>
            <person name="Abrahante J.E."/>
            <person name="Garbe J."/>
            <person name="Badalamenti J.P."/>
            <person name="Herman A."/>
            <person name="Mangelson H."/>
            <person name="Liachko I."/>
            <person name="Sullivan S."/>
            <person name="Sone E.D."/>
            <person name="Koren S."/>
            <person name="Silverstein K.A.T."/>
            <person name="Beckman K.B."/>
            <person name="Gohl D.M."/>
        </authorList>
    </citation>
    <scope>NUCLEOTIDE SEQUENCE</scope>
    <source>
        <strain evidence="1">Duluth1</strain>
        <tissue evidence="1">Whole animal</tissue>
    </source>
</reference>
<accession>A0A9D4NFH5</accession>
<comment type="caution">
    <text evidence="1">The sequence shown here is derived from an EMBL/GenBank/DDBJ whole genome shotgun (WGS) entry which is preliminary data.</text>
</comment>
<gene>
    <name evidence="1" type="ORF">DPMN_017781</name>
</gene>
<sequence length="74" mass="8858">MARRHNPYHVVPLSYNDFIDFIDLKSRNPKAVNTDSGVKVNWTHTKWMRFTATDPVHVFSTTIRMIRIVKEFYF</sequence>
<evidence type="ECO:0000313" key="1">
    <source>
        <dbReference type="EMBL" id="KAH3893633.1"/>
    </source>
</evidence>
<organism evidence="1 2">
    <name type="scientific">Dreissena polymorpha</name>
    <name type="common">Zebra mussel</name>
    <name type="synonym">Mytilus polymorpha</name>
    <dbReference type="NCBI Taxonomy" id="45954"/>
    <lineage>
        <taxon>Eukaryota</taxon>
        <taxon>Metazoa</taxon>
        <taxon>Spiralia</taxon>
        <taxon>Lophotrochozoa</taxon>
        <taxon>Mollusca</taxon>
        <taxon>Bivalvia</taxon>
        <taxon>Autobranchia</taxon>
        <taxon>Heteroconchia</taxon>
        <taxon>Euheterodonta</taxon>
        <taxon>Imparidentia</taxon>
        <taxon>Neoheterodontei</taxon>
        <taxon>Myida</taxon>
        <taxon>Dreissenoidea</taxon>
        <taxon>Dreissenidae</taxon>
        <taxon>Dreissena</taxon>
    </lineage>
</organism>
<keyword evidence="2" id="KW-1185">Reference proteome</keyword>
<proteinExistence type="predicted"/>
<dbReference type="Proteomes" id="UP000828390">
    <property type="component" value="Unassembled WGS sequence"/>
</dbReference>
<protein>
    <submittedName>
        <fullName evidence="1">Uncharacterized protein</fullName>
    </submittedName>
</protein>
<reference evidence="1" key="2">
    <citation type="submission" date="2020-11" db="EMBL/GenBank/DDBJ databases">
        <authorList>
            <person name="McCartney M.A."/>
            <person name="Auch B."/>
            <person name="Kono T."/>
            <person name="Mallez S."/>
            <person name="Becker A."/>
            <person name="Gohl D.M."/>
            <person name="Silverstein K.A.T."/>
            <person name="Koren S."/>
            <person name="Bechman K.B."/>
            <person name="Herman A."/>
            <person name="Abrahante J.E."/>
            <person name="Garbe J."/>
        </authorList>
    </citation>
    <scope>NUCLEOTIDE SEQUENCE</scope>
    <source>
        <strain evidence="1">Duluth1</strain>
        <tissue evidence="1">Whole animal</tissue>
    </source>
</reference>
<evidence type="ECO:0000313" key="2">
    <source>
        <dbReference type="Proteomes" id="UP000828390"/>
    </source>
</evidence>
<name>A0A9D4NFH5_DREPO</name>